<evidence type="ECO:0000256" key="3">
    <source>
        <dbReference type="PROSITE-ProRule" id="PRU00023"/>
    </source>
</evidence>
<dbReference type="EMBL" id="JBANMG010000006">
    <property type="protein sequence ID" value="KAK6951776.1"/>
    <property type="molecule type" value="Genomic_DNA"/>
</dbReference>
<reference evidence="5 6" key="1">
    <citation type="journal article" date="2024" name="Front Chem Biol">
        <title>Unveiling the potential of Daldinia eschscholtzii MFLUCC 19-0629 through bioactivity and bioinformatics studies for enhanced sustainable agriculture production.</title>
        <authorList>
            <person name="Brooks S."/>
            <person name="Weaver J.A."/>
            <person name="Klomchit A."/>
            <person name="Alharthi S.A."/>
            <person name="Onlamun T."/>
            <person name="Nurani R."/>
            <person name="Vong T.K."/>
            <person name="Alberti F."/>
            <person name="Greco C."/>
        </authorList>
    </citation>
    <scope>NUCLEOTIDE SEQUENCE [LARGE SCALE GENOMIC DNA]</scope>
    <source>
        <strain evidence="5">MFLUCC 19-0629</strain>
    </source>
</reference>
<sequence>MATKARKIPQNDWDHHKETILNLYLTSDLSVDQLVPTMDQRHGFRATISQYEAQFRVWNARKNLKVHEWEGIFEIIDDLSSRDTQSRVVISGHPVSPERVHRARRHCNRETRLGKRRRVETGASNASDDYKSSEAFIEVQKPNGEWCQYTPCSTNQMNQDDVVELVAQERTIDIDINQCPQESVDSSLRSVLSHTSQSTSDNWPESNEGINIVHPTECSTSDPEPQVSQDLIQFDFDADIISPGVEMVTSSLRLDAIGQFSFGTLCINDLPFERFERDSVSKRLVLALNSSPLQESALLFGPQTLVTKFVVEVATVMSETNEMPPGQNVNKVWFTLQKLRSILPRTQQASTSTELARPQHEILEVELHRILLFSIANGFVGLDGIPLKLVFKFLDQHSNVNSLLSRWFQGTPDSFAKGLAEKLFRASIEAGNHQAVRFFLQKRLVDVNNTFCFIHGQIYTPLERAAKLQELKVIHELLQAGPDVNVSRLDTYDQDGLEGRLGLGCLIYVPKFIKDPNGCWIQYRSDRIFRPEYMKTVDALIDAGIKVSVSLIRLSLERYIRMDLAKKLLSRLAPSDHPEIIAGRILHNIVLKLTAEDALESVTRIISSCVKSGCKKCLSYFLDEVNWTIIAAARQGNVQLVRFLFQHVMPSTQILSAAIRGGNSELIEFILAQNPNIRQAPSEAINMPEMDSALMFWDYTTPLAEAIETRDELLIKRLESKGALENMNDLSIVNTPRIPTRFETALWASLRAGNMAYMEKLLSSSTVITSDAAVEALSEAVKKRREDMVRLLLSWGIFIDGPVRLKYIMVVVELYKWNMPLLSEIIATFPGLSFSYGFMDSIEDELELEPLHLLDFLCDHNFLYSNHLNIIYKVIVERSDTSIFRHAHRVATNINCSNDLLMATKGRPDALRKLIARIASSPETIHQFGTRAVVEAIKHGDTESFDILIACKAVDLKYSIHDHGTPLEIAIRIDAARYSSHFPLTSKLLDAGCDVNESAPPLATLARRRQRNTTPLLRAIGTGNKDLVQFLIDRGAKVNQEAIHGIIRTPLQMAAETADFDMTELLLRNGAEVSAKPSTYMGGTALQMAAIGGNCNIAVLLIDRGATIYEPPSIFDGRWPLEGAAEHGRVDMIQFLWNVSLGGFPVTQCRKAIELAEKNEHRACRDLIRELAASSGIMLTLENSG</sequence>
<dbReference type="AlphaFoldDB" id="A0AAX6MH48"/>
<dbReference type="PROSITE" id="PS50088">
    <property type="entry name" value="ANK_REPEAT"/>
    <property type="match status" value="4"/>
</dbReference>
<evidence type="ECO:0000313" key="6">
    <source>
        <dbReference type="Proteomes" id="UP001369815"/>
    </source>
</evidence>
<organism evidence="5 6">
    <name type="scientific">Daldinia eschscholtzii</name>
    <dbReference type="NCBI Taxonomy" id="292717"/>
    <lineage>
        <taxon>Eukaryota</taxon>
        <taxon>Fungi</taxon>
        <taxon>Dikarya</taxon>
        <taxon>Ascomycota</taxon>
        <taxon>Pezizomycotina</taxon>
        <taxon>Sordariomycetes</taxon>
        <taxon>Xylariomycetidae</taxon>
        <taxon>Xylariales</taxon>
        <taxon>Hypoxylaceae</taxon>
        <taxon>Daldinia</taxon>
    </lineage>
</organism>
<dbReference type="InterPro" id="IPR050745">
    <property type="entry name" value="Multifunctional_regulatory"/>
</dbReference>
<evidence type="ECO:0000313" key="5">
    <source>
        <dbReference type="EMBL" id="KAK6951776.1"/>
    </source>
</evidence>
<dbReference type="PANTHER" id="PTHR24189:SF50">
    <property type="entry name" value="ANKYRIN REPEAT AND SOCS BOX PROTEIN 2"/>
    <property type="match status" value="1"/>
</dbReference>
<comment type="caution">
    <text evidence="5">The sequence shown here is derived from an EMBL/GenBank/DDBJ whole genome shotgun (WGS) entry which is preliminary data.</text>
</comment>
<feature type="repeat" description="ANK" evidence="3">
    <location>
        <begin position="1081"/>
        <end position="1108"/>
    </location>
</feature>
<dbReference type="InterPro" id="IPR025676">
    <property type="entry name" value="Clr5_dom"/>
</dbReference>
<dbReference type="InterPro" id="IPR036770">
    <property type="entry name" value="Ankyrin_rpt-contain_sf"/>
</dbReference>
<feature type="domain" description="Clr5" evidence="4">
    <location>
        <begin position="10"/>
        <end position="62"/>
    </location>
</feature>
<dbReference type="PANTHER" id="PTHR24189">
    <property type="entry name" value="MYOTROPHIN"/>
    <property type="match status" value="1"/>
</dbReference>
<accession>A0AAX6MH48</accession>
<dbReference type="SUPFAM" id="SSF48403">
    <property type="entry name" value="Ankyrin repeat"/>
    <property type="match status" value="2"/>
</dbReference>
<dbReference type="SMART" id="SM00248">
    <property type="entry name" value="ANK"/>
    <property type="match status" value="10"/>
</dbReference>
<evidence type="ECO:0000256" key="2">
    <source>
        <dbReference type="ARBA" id="ARBA00023043"/>
    </source>
</evidence>
<dbReference type="Pfam" id="PF12796">
    <property type="entry name" value="Ank_2"/>
    <property type="match status" value="1"/>
</dbReference>
<feature type="repeat" description="ANK" evidence="3">
    <location>
        <begin position="1011"/>
        <end position="1043"/>
    </location>
</feature>
<keyword evidence="2 3" id="KW-0040">ANK repeat</keyword>
<evidence type="ECO:0000256" key="1">
    <source>
        <dbReference type="ARBA" id="ARBA00022737"/>
    </source>
</evidence>
<dbReference type="InterPro" id="IPR002110">
    <property type="entry name" value="Ankyrin_rpt"/>
</dbReference>
<name>A0AAX6MH48_9PEZI</name>
<evidence type="ECO:0000259" key="4">
    <source>
        <dbReference type="Pfam" id="PF14420"/>
    </source>
</evidence>
<protein>
    <recommendedName>
        <fullName evidence="4">Clr5 domain-containing protein</fullName>
    </recommendedName>
</protein>
<dbReference type="PROSITE" id="PS50297">
    <property type="entry name" value="ANK_REP_REGION"/>
    <property type="match status" value="3"/>
</dbReference>
<keyword evidence="6" id="KW-1185">Reference proteome</keyword>
<dbReference type="Proteomes" id="UP001369815">
    <property type="component" value="Unassembled WGS sequence"/>
</dbReference>
<feature type="repeat" description="ANK" evidence="3">
    <location>
        <begin position="1048"/>
        <end position="1078"/>
    </location>
</feature>
<feature type="repeat" description="ANK" evidence="3">
    <location>
        <begin position="457"/>
        <end position="489"/>
    </location>
</feature>
<dbReference type="Pfam" id="PF14420">
    <property type="entry name" value="Clr5"/>
    <property type="match status" value="1"/>
</dbReference>
<dbReference type="Gene3D" id="1.25.40.20">
    <property type="entry name" value="Ankyrin repeat-containing domain"/>
    <property type="match status" value="3"/>
</dbReference>
<proteinExistence type="predicted"/>
<keyword evidence="1" id="KW-0677">Repeat</keyword>
<gene>
    <name evidence="5" type="ORF">Daesc_006299</name>
</gene>